<evidence type="ECO:0000313" key="8">
    <source>
        <dbReference type="Proteomes" id="UP000887566"/>
    </source>
</evidence>
<dbReference type="InterPro" id="IPR017452">
    <property type="entry name" value="GPCR_Rhodpsn_7TM"/>
</dbReference>
<keyword evidence="4 6" id="KW-0472">Membrane</keyword>
<feature type="compositionally biased region" description="Acidic residues" evidence="5">
    <location>
        <begin position="521"/>
        <end position="531"/>
    </location>
</feature>
<dbReference type="CDD" id="cd14978">
    <property type="entry name" value="7tmA_FMRFamide_R-like"/>
    <property type="match status" value="1"/>
</dbReference>
<dbReference type="PRINTS" id="PR00237">
    <property type="entry name" value="GPCRRHODOPSN"/>
</dbReference>
<dbReference type="Gene3D" id="1.20.1070.10">
    <property type="entry name" value="Rhodopsin 7-helix transmembrane proteins"/>
    <property type="match status" value="1"/>
</dbReference>
<keyword evidence="8" id="KW-1185">Reference proteome</keyword>
<evidence type="ECO:0000256" key="2">
    <source>
        <dbReference type="ARBA" id="ARBA00022692"/>
    </source>
</evidence>
<organism evidence="8 9">
    <name type="scientific">Plectus sambesii</name>
    <dbReference type="NCBI Taxonomy" id="2011161"/>
    <lineage>
        <taxon>Eukaryota</taxon>
        <taxon>Metazoa</taxon>
        <taxon>Ecdysozoa</taxon>
        <taxon>Nematoda</taxon>
        <taxon>Chromadorea</taxon>
        <taxon>Plectida</taxon>
        <taxon>Plectina</taxon>
        <taxon>Plectoidea</taxon>
        <taxon>Plectidae</taxon>
        <taxon>Plectus</taxon>
    </lineage>
</organism>
<dbReference type="SUPFAM" id="SSF81321">
    <property type="entry name" value="Family A G protein-coupled receptor-like"/>
    <property type="match status" value="1"/>
</dbReference>
<keyword evidence="3 6" id="KW-1133">Transmembrane helix</keyword>
<accession>A0A914XJ22</accession>
<evidence type="ECO:0000256" key="5">
    <source>
        <dbReference type="SAM" id="MobiDB-lite"/>
    </source>
</evidence>
<feature type="domain" description="G-protein coupled receptors family 1 profile" evidence="7">
    <location>
        <begin position="91"/>
        <end position="390"/>
    </location>
</feature>
<dbReference type="Proteomes" id="UP000887566">
    <property type="component" value="Unplaced"/>
</dbReference>
<evidence type="ECO:0000256" key="4">
    <source>
        <dbReference type="ARBA" id="ARBA00023136"/>
    </source>
</evidence>
<comment type="subcellular location">
    <subcellularLocation>
        <location evidence="1">Membrane</location>
    </subcellularLocation>
</comment>
<protein>
    <submittedName>
        <fullName evidence="9">G-protein coupled receptors family 1 profile domain-containing protein</fullName>
    </submittedName>
</protein>
<keyword evidence="2 6" id="KW-0812">Transmembrane</keyword>
<dbReference type="GO" id="GO:0016020">
    <property type="term" value="C:membrane"/>
    <property type="evidence" value="ECO:0007669"/>
    <property type="project" value="UniProtKB-SubCell"/>
</dbReference>
<feature type="transmembrane region" description="Helical" evidence="6">
    <location>
        <begin position="327"/>
        <end position="350"/>
    </location>
</feature>
<dbReference type="InterPro" id="IPR000276">
    <property type="entry name" value="GPCR_Rhodpsn"/>
</dbReference>
<evidence type="ECO:0000313" key="9">
    <source>
        <dbReference type="WBParaSite" id="PSAMB.scaffold894size39123.g9507.t1"/>
    </source>
</evidence>
<sequence>MANHFFAADPYYGAPSGDAIMNESCRNFTPTDWLRAEGERCLKFKRGSYYDGCQQKCERHYQITALMYHINLESFVYGTVFPILISLVVVANVFVVIVLSNRHMITPTNVVLKYMAIADLCVGLVPLPWTFYFHTMKNYEDLSNLQLWWCHMNKYSMDAIPPVCHNVAMWLTVLLAGQRYISIEYPVMSRSWCRVRNVRLATVAITVMSLLCGLPKSFDYHWKVFDGWALVVQPSPTGGVSFRWIALRTCVARLTPLVESIGPNAFFNTYFWTRVLGFVILPSVLLIVLNVLLIRGIRRAQKRRRRLLREKRQREAQRQNESNTTSLMLVVIVTIFLIVNLPQAVFMGLLCVNNTFGLMMKLFEGVFPVAYLLTNNMLVMATYPINFAIYCSMSSQFRETFKSLFCRTIAHNWITQTTMTTRFGGRSSIRRSDASIPLSGKTSKTDSEAPTATEGLLTRSQNGDVPRRYNGKPRLSASQSDSLLVELKRLADGKVETQIFPAESVQLVQQHDTHDNYDNVDNFENDDDDDNTNSTVYL</sequence>
<evidence type="ECO:0000256" key="6">
    <source>
        <dbReference type="SAM" id="Phobius"/>
    </source>
</evidence>
<dbReference type="PROSITE" id="PS50262">
    <property type="entry name" value="G_PROTEIN_RECEP_F1_2"/>
    <property type="match status" value="1"/>
</dbReference>
<dbReference type="Pfam" id="PF10324">
    <property type="entry name" value="7TM_GPCR_Srw"/>
    <property type="match status" value="1"/>
</dbReference>
<evidence type="ECO:0000256" key="3">
    <source>
        <dbReference type="ARBA" id="ARBA00022989"/>
    </source>
</evidence>
<feature type="region of interest" description="Disordered" evidence="5">
    <location>
        <begin position="431"/>
        <end position="476"/>
    </location>
</feature>
<dbReference type="PANTHER" id="PTHR47023">
    <property type="entry name" value="SEX PEPTIDE RECEPTOR"/>
    <property type="match status" value="1"/>
</dbReference>
<feature type="transmembrane region" description="Helical" evidence="6">
    <location>
        <begin position="275"/>
        <end position="297"/>
    </location>
</feature>
<proteinExistence type="predicted"/>
<feature type="region of interest" description="Disordered" evidence="5">
    <location>
        <begin position="515"/>
        <end position="538"/>
    </location>
</feature>
<dbReference type="GO" id="GO:0008528">
    <property type="term" value="F:G protein-coupled peptide receptor activity"/>
    <property type="evidence" value="ECO:0007669"/>
    <property type="project" value="InterPro"/>
</dbReference>
<name>A0A914XJ22_9BILA</name>
<dbReference type="WBParaSite" id="PSAMB.scaffold894size39123.g9507.t1">
    <property type="protein sequence ID" value="PSAMB.scaffold894size39123.g9507.t1"/>
    <property type="gene ID" value="PSAMB.scaffold894size39123.g9507"/>
</dbReference>
<feature type="transmembrane region" description="Helical" evidence="6">
    <location>
        <begin position="159"/>
        <end position="177"/>
    </location>
</feature>
<dbReference type="PANTHER" id="PTHR47023:SF5">
    <property type="entry name" value="SEX PEPTIDE RECEPTOR-RELATED PROTEIN 2"/>
    <property type="match status" value="1"/>
</dbReference>
<feature type="transmembrane region" description="Helical" evidence="6">
    <location>
        <begin position="75"/>
        <end position="99"/>
    </location>
</feature>
<evidence type="ECO:0000256" key="1">
    <source>
        <dbReference type="ARBA" id="ARBA00004370"/>
    </source>
</evidence>
<evidence type="ECO:0000259" key="7">
    <source>
        <dbReference type="PROSITE" id="PS50262"/>
    </source>
</evidence>
<dbReference type="InterPro" id="IPR019427">
    <property type="entry name" value="7TM_GPCR_serpentine_rcpt_Srw"/>
</dbReference>
<feature type="transmembrane region" description="Helical" evidence="6">
    <location>
        <begin position="111"/>
        <end position="132"/>
    </location>
</feature>
<feature type="transmembrane region" description="Helical" evidence="6">
    <location>
        <begin position="370"/>
        <end position="393"/>
    </location>
</feature>
<dbReference type="AlphaFoldDB" id="A0A914XJ22"/>
<reference evidence="9" key="1">
    <citation type="submission" date="2022-11" db="UniProtKB">
        <authorList>
            <consortium name="WormBaseParasite"/>
        </authorList>
    </citation>
    <scope>IDENTIFICATION</scope>
</reference>
<dbReference type="InterPro" id="IPR053071">
    <property type="entry name" value="GPCR1-related_rcpt"/>
</dbReference>
<feature type="transmembrane region" description="Helical" evidence="6">
    <location>
        <begin position="198"/>
        <end position="218"/>
    </location>
</feature>